<dbReference type="RefSeq" id="WP_072970640.1">
    <property type="nucleotide sequence ID" value="NZ_FRBY01000002.1"/>
</dbReference>
<evidence type="ECO:0000313" key="1">
    <source>
        <dbReference type="EMBL" id="SHL66915.1"/>
    </source>
</evidence>
<dbReference type="InterPro" id="IPR009241">
    <property type="entry name" value="HigB-like"/>
</dbReference>
<organism evidence="1 2">
    <name type="scientific">Flavobacterium saccharophilum</name>
    <dbReference type="NCBI Taxonomy" id="29534"/>
    <lineage>
        <taxon>Bacteria</taxon>
        <taxon>Pseudomonadati</taxon>
        <taxon>Bacteroidota</taxon>
        <taxon>Flavobacteriia</taxon>
        <taxon>Flavobacteriales</taxon>
        <taxon>Flavobacteriaceae</taxon>
        <taxon>Flavobacterium</taxon>
    </lineage>
</organism>
<dbReference type="Pfam" id="PF05973">
    <property type="entry name" value="Gp49"/>
    <property type="match status" value="1"/>
</dbReference>
<protein>
    <submittedName>
        <fullName evidence="1">Phage derived protein Gp49-like</fullName>
    </submittedName>
</protein>
<reference evidence="2" key="1">
    <citation type="submission" date="2016-11" db="EMBL/GenBank/DDBJ databases">
        <authorList>
            <person name="Varghese N."/>
            <person name="Submissions S."/>
        </authorList>
    </citation>
    <scope>NUCLEOTIDE SEQUENCE [LARGE SCALE GENOMIC DNA]</scope>
    <source>
        <strain evidence="2">DSM 1811</strain>
    </source>
</reference>
<dbReference type="Proteomes" id="UP000184121">
    <property type="component" value="Unassembled WGS sequence"/>
</dbReference>
<dbReference type="STRING" id="29534.SAMN05444366_1138"/>
<accession>A0A1M7CI70</accession>
<gene>
    <name evidence="1" type="ORF">SAMN05444366_1138</name>
</gene>
<evidence type="ECO:0000313" key="2">
    <source>
        <dbReference type="Proteomes" id="UP000184121"/>
    </source>
</evidence>
<name>A0A1M7CI70_9FLAO</name>
<proteinExistence type="predicted"/>
<sequence>MKYFETRFLKEADEFVSRLDKKAIAKLLYNIDLAEKSHDPRLFKKLKDDIWEFRLRFGGVQIRLLAFWDKTDNKQTFVFATHGFFKKVDKVPFDEIERAKKIRIDYFENK</sequence>
<dbReference type="EMBL" id="FRBY01000002">
    <property type="protein sequence ID" value="SHL66915.1"/>
    <property type="molecule type" value="Genomic_DNA"/>
</dbReference>
<keyword evidence="2" id="KW-1185">Reference proteome</keyword>
<dbReference type="OrthoDB" id="573082at2"/>
<dbReference type="AlphaFoldDB" id="A0A1M7CI70"/>